<accession>A0A4U9W5D5</accession>
<protein>
    <submittedName>
        <fullName evidence="1">Uncharacterized protein</fullName>
    </submittedName>
</protein>
<name>A0A4U9W5D5_SERFO</name>
<dbReference type="EMBL" id="CABEEZ010000130">
    <property type="protein sequence ID" value="VTR53949.1"/>
    <property type="molecule type" value="Genomic_DNA"/>
</dbReference>
<proteinExistence type="predicted"/>
<reference evidence="1" key="1">
    <citation type="submission" date="2019-05" db="EMBL/GenBank/DDBJ databases">
        <authorList>
            <consortium name="Pathogen Informatics"/>
        </authorList>
    </citation>
    <scope>NUCLEOTIDE SEQUENCE [LARGE SCALE GENOMIC DNA]</scope>
    <source>
        <strain evidence="1">NCTC12965</strain>
    </source>
</reference>
<gene>
    <name evidence="1" type="ORF">NCTC12965_06645</name>
</gene>
<evidence type="ECO:0000313" key="1">
    <source>
        <dbReference type="EMBL" id="VTR53949.1"/>
    </source>
</evidence>
<sequence length="68" mass="7524">MALTGQKIPLAQYAKLNGLSYRFVKAQVERHSASAGQILLQFVQQALVGIRAHRQPKSCSLNAIAYLR</sequence>
<dbReference type="AlphaFoldDB" id="A0A4U9W5D5"/>
<organism evidence="1">
    <name type="scientific">Serratia fonticola</name>
    <dbReference type="NCBI Taxonomy" id="47917"/>
    <lineage>
        <taxon>Bacteria</taxon>
        <taxon>Pseudomonadati</taxon>
        <taxon>Pseudomonadota</taxon>
        <taxon>Gammaproteobacteria</taxon>
        <taxon>Enterobacterales</taxon>
        <taxon>Yersiniaceae</taxon>
        <taxon>Serratia</taxon>
    </lineage>
</organism>